<feature type="domain" description="Sulfide dehydrogenase [flavocytochrome c] flavoprotein chain central" evidence="1">
    <location>
        <begin position="38"/>
        <end position="159"/>
    </location>
</feature>
<dbReference type="SUPFAM" id="SSF51905">
    <property type="entry name" value="FAD/NAD(P)-binding domain"/>
    <property type="match status" value="2"/>
</dbReference>
<protein>
    <recommendedName>
        <fullName evidence="1">Sulfide dehydrogenase [flavocytochrome c] flavoprotein chain central domain-containing protein</fullName>
    </recommendedName>
</protein>
<proteinExistence type="predicted"/>
<sequence length="238" mass="25754">YDRLVLSPGVDLKFDAIEGYDPRDSNYVPHAWKAGKQTVALKQQITTMRDGGTFIIAPPANPYRCPAGPYERVSMVAHYLKKHKPKSKILILDGKTTFAEQDLFEQGWKKLYGYGTENSMIEFVPAPDGLVTRIDVRSRTAYAGSTNDPFQADVLNIIPPQEAGAIARSANVVDASGWCPVNQETWESTRVPDVYVIGDAAQQAPMPKTGFAANAQAKVCAAAIASSISAAASYDSPA</sequence>
<gene>
    <name evidence="2" type="ORF">CTOB1V02_LOCUS16376</name>
</gene>
<dbReference type="Gene3D" id="3.50.50.60">
    <property type="entry name" value="FAD/NAD(P)-binding domain"/>
    <property type="match status" value="1"/>
</dbReference>
<dbReference type="AlphaFoldDB" id="A0A7R8X0F8"/>
<dbReference type="InterPro" id="IPR049386">
    <property type="entry name" value="FCSD_central"/>
</dbReference>
<dbReference type="InterPro" id="IPR036188">
    <property type="entry name" value="FAD/NAD-bd_sf"/>
</dbReference>
<dbReference type="Pfam" id="PF21706">
    <property type="entry name" value="FCSD_central"/>
    <property type="match status" value="1"/>
</dbReference>
<feature type="non-terminal residue" evidence="2">
    <location>
        <position position="1"/>
    </location>
</feature>
<dbReference type="PANTHER" id="PTHR43755:SF1">
    <property type="entry name" value="FAD-DEPENDENT PYRIDINE NUCLEOTIDE-DISULPHIDE OXIDOREDUCTASE"/>
    <property type="match status" value="1"/>
</dbReference>
<dbReference type="PANTHER" id="PTHR43755">
    <property type="match status" value="1"/>
</dbReference>
<dbReference type="InterPro" id="IPR052541">
    <property type="entry name" value="SQRD"/>
</dbReference>
<dbReference type="OrthoDB" id="10131331at2759"/>
<organism evidence="2">
    <name type="scientific">Cyprideis torosa</name>
    <dbReference type="NCBI Taxonomy" id="163714"/>
    <lineage>
        <taxon>Eukaryota</taxon>
        <taxon>Metazoa</taxon>
        <taxon>Ecdysozoa</taxon>
        <taxon>Arthropoda</taxon>
        <taxon>Crustacea</taxon>
        <taxon>Oligostraca</taxon>
        <taxon>Ostracoda</taxon>
        <taxon>Podocopa</taxon>
        <taxon>Podocopida</taxon>
        <taxon>Cytherocopina</taxon>
        <taxon>Cytheroidea</taxon>
        <taxon>Cytherideidae</taxon>
        <taxon>Cyprideis</taxon>
    </lineage>
</organism>
<dbReference type="EMBL" id="OB703822">
    <property type="protein sequence ID" value="CAD7238561.1"/>
    <property type="molecule type" value="Genomic_DNA"/>
</dbReference>
<accession>A0A7R8X0F8</accession>
<reference evidence="2" key="1">
    <citation type="submission" date="2020-11" db="EMBL/GenBank/DDBJ databases">
        <authorList>
            <person name="Tran Van P."/>
        </authorList>
    </citation>
    <scope>NUCLEOTIDE SEQUENCE</scope>
</reference>
<evidence type="ECO:0000313" key="2">
    <source>
        <dbReference type="EMBL" id="CAD7238561.1"/>
    </source>
</evidence>
<name>A0A7R8X0F8_9CRUS</name>
<evidence type="ECO:0000259" key="1">
    <source>
        <dbReference type="Pfam" id="PF21706"/>
    </source>
</evidence>